<gene>
    <name evidence="1" type="ORF">BN2458_PEG0845</name>
</gene>
<organism evidence="1 2">
    <name type="scientific">Helicobacter typhlonius</name>
    <dbReference type="NCBI Taxonomy" id="76936"/>
    <lineage>
        <taxon>Bacteria</taxon>
        <taxon>Pseudomonadati</taxon>
        <taxon>Campylobacterota</taxon>
        <taxon>Epsilonproteobacteria</taxon>
        <taxon>Campylobacterales</taxon>
        <taxon>Helicobacteraceae</taxon>
        <taxon>Helicobacter</taxon>
    </lineage>
</organism>
<name>A0A0S4PTV9_9HELI</name>
<dbReference type="AlphaFoldDB" id="A0A0S4PTV9"/>
<evidence type="ECO:0000313" key="2">
    <source>
        <dbReference type="Proteomes" id="UP000064525"/>
    </source>
</evidence>
<accession>A0A0S4PTV9</accession>
<sequence length="42" mass="4814">MVLYSSFLPFLFHLPHNVCGESGIFFASPFEKVKGFYVSKKN</sequence>
<reference evidence="2" key="1">
    <citation type="submission" date="2015-11" db="EMBL/GenBank/DDBJ databases">
        <authorList>
            <person name="Anvar S.Y."/>
        </authorList>
    </citation>
    <scope>NUCLEOTIDE SEQUENCE [LARGE SCALE GENOMIC DNA]</scope>
</reference>
<proteinExistence type="predicted"/>
<dbReference type="EMBL" id="LN907858">
    <property type="protein sequence ID" value="CUU39731.1"/>
    <property type="molecule type" value="Genomic_DNA"/>
</dbReference>
<protein>
    <submittedName>
        <fullName evidence="1">Uncharacterized protein</fullName>
    </submittedName>
</protein>
<evidence type="ECO:0000313" key="1">
    <source>
        <dbReference type="EMBL" id="CUU39731.1"/>
    </source>
</evidence>
<dbReference type="KEGG" id="hty:BN2458_PEG0845"/>
<dbReference type="Proteomes" id="UP000064525">
    <property type="component" value="Chromosome I"/>
</dbReference>